<evidence type="ECO:0000256" key="4">
    <source>
        <dbReference type="ARBA" id="ARBA00022598"/>
    </source>
</evidence>
<evidence type="ECO:0000256" key="7">
    <source>
        <dbReference type="ARBA" id="ARBA00022840"/>
    </source>
</evidence>
<evidence type="ECO:0000256" key="11">
    <source>
        <dbReference type="SAM" id="MobiDB-lite"/>
    </source>
</evidence>
<dbReference type="Pfam" id="PF03074">
    <property type="entry name" value="GCS"/>
    <property type="match status" value="1"/>
</dbReference>
<dbReference type="UniPathway" id="UPA00142">
    <property type="reaction ID" value="UER00209"/>
</dbReference>
<sequence length="704" mass="77897">MHLLQDVCCQELLWGDELEYGVFAVDSEARTIKLSCRGSELLAELNKREMSSLHRCEGCTWHPEYGAWMVEATPRMPFSGYAADLLRVERNMRLRRKRILSVLAPDEIAPTVTCLPTMGVGDFVAPAGPVPGPIANSAAIPDSIINPHPRFGALTANIRARRGSNVDIRVPLYHDSQTPEYESESQCRPRVNGVAAGNEAPVMTAAGAPAVHMDAMAFGMGCCCLQVTFQGRDIDESRFMYDQLAVLSPIMLALSAATPILKGRLVDTDVRWNVISASVDDRTPAELGEATAAVTPDPTLVGGGIRRLLKSRYDSISTYLHYCRRRSDNPMYVLERYNDIPCPVDPAAFNTLTQNGVDPALATHVAHLFTRDPLVIFERGVSEVNDEEETDHFENIQSTNWQTVRWKPPPPRTSPSDPNIGWRTEFRSMEVQLTDLENAAFTVFVVLVTRVILAFDLSLYMPLSKRFFWRMHMAPPAVAAAAAAAASLNGTTNGNAGVDHDHNHSHDHEHDSCNQQDTGFEEMTIEEIMMGKGDYYPGLIPLVHAYLEHIGCDSETGSRVHEYMELLRKRASGELPTAATWMRDFVTSHSEYKQDSVVTPGIALDLMTACRDIGEGRRACAELLGDLAIRPVLPETGYDVLLNSNKVGRAAARGLIAKYTNRHSWDEKHTPLPSAASDKPADADATARLKDRLRLEREPSIAFY</sequence>
<protein>
    <recommendedName>
        <fullName evidence="3 10">Glutamate--cysteine ligase</fullName>
        <ecNumber evidence="3 10">6.3.2.2</ecNumber>
    </recommendedName>
    <alternativeName>
        <fullName evidence="9 10">Gamma-ECS</fullName>
    </alternativeName>
    <alternativeName>
        <fullName evidence="8 10">Gamma-glutamylcysteine synthetase</fullName>
    </alternativeName>
</protein>
<keyword evidence="5 10" id="KW-0317">Glutathione biosynthesis</keyword>
<keyword evidence="7 10" id="KW-0067">ATP-binding</keyword>
<gene>
    <name evidence="12" type="ORF">JKP88DRAFT_200115</name>
</gene>
<evidence type="ECO:0000313" key="13">
    <source>
        <dbReference type="Proteomes" id="UP000664859"/>
    </source>
</evidence>
<dbReference type="AlphaFoldDB" id="A0A836CE91"/>
<feature type="compositionally biased region" description="Basic and acidic residues" evidence="11">
    <location>
        <begin position="498"/>
        <end position="512"/>
    </location>
</feature>
<evidence type="ECO:0000256" key="3">
    <source>
        <dbReference type="ARBA" id="ARBA00012220"/>
    </source>
</evidence>
<reference evidence="12" key="1">
    <citation type="submission" date="2021-02" db="EMBL/GenBank/DDBJ databases">
        <title>First Annotated Genome of the Yellow-green Alga Tribonema minus.</title>
        <authorList>
            <person name="Mahan K.M."/>
        </authorList>
    </citation>
    <scope>NUCLEOTIDE SEQUENCE</scope>
    <source>
        <strain evidence="12">UTEX B ZZ1240</strain>
    </source>
</reference>
<evidence type="ECO:0000256" key="1">
    <source>
        <dbReference type="ARBA" id="ARBA00005006"/>
    </source>
</evidence>
<comment type="pathway">
    <text evidence="1 10">Sulfur metabolism; glutathione biosynthesis; glutathione from L-cysteine and L-glutamate: step 1/2.</text>
</comment>
<dbReference type="EC" id="6.3.2.2" evidence="3 10"/>
<evidence type="ECO:0000256" key="6">
    <source>
        <dbReference type="ARBA" id="ARBA00022741"/>
    </source>
</evidence>
<dbReference type="PANTHER" id="PTHR11164:SF0">
    <property type="entry name" value="GLUTAMATE--CYSTEINE LIGASE CATALYTIC SUBUNIT"/>
    <property type="match status" value="1"/>
</dbReference>
<comment type="similarity">
    <text evidence="2 10">Belongs to the glutamate--cysteine ligase type 3 family.</text>
</comment>
<organism evidence="12 13">
    <name type="scientific">Tribonema minus</name>
    <dbReference type="NCBI Taxonomy" id="303371"/>
    <lineage>
        <taxon>Eukaryota</taxon>
        <taxon>Sar</taxon>
        <taxon>Stramenopiles</taxon>
        <taxon>Ochrophyta</taxon>
        <taxon>PX clade</taxon>
        <taxon>Xanthophyceae</taxon>
        <taxon>Tribonematales</taxon>
        <taxon>Tribonemataceae</taxon>
        <taxon>Tribonema</taxon>
    </lineage>
</organism>
<evidence type="ECO:0000256" key="10">
    <source>
        <dbReference type="RuleBase" id="RU367135"/>
    </source>
</evidence>
<dbReference type="FunFam" id="3.30.590.50:FF:000002">
    <property type="entry name" value="Glutamate--cysteine ligase catalytic subunit"/>
    <property type="match status" value="1"/>
</dbReference>
<accession>A0A836CE91</accession>
<dbReference type="OrthoDB" id="7939818at2759"/>
<keyword evidence="13" id="KW-1185">Reference proteome</keyword>
<evidence type="ECO:0000256" key="5">
    <source>
        <dbReference type="ARBA" id="ARBA00022684"/>
    </source>
</evidence>
<keyword evidence="6 10" id="KW-0547">Nucleotide-binding</keyword>
<dbReference type="GO" id="GO:0004357">
    <property type="term" value="F:glutamate-cysteine ligase activity"/>
    <property type="evidence" value="ECO:0007669"/>
    <property type="project" value="UniProtKB-UniRule"/>
</dbReference>
<dbReference type="EMBL" id="JAFCMP010000357">
    <property type="protein sequence ID" value="KAG5180746.1"/>
    <property type="molecule type" value="Genomic_DNA"/>
</dbReference>
<dbReference type="GO" id="GO:0006750">
    <property type="term" value="P:glutathione biosynthetic process"/>
    <property type="evidence" value="ECO:0007669"/>
    <property type="project" value="UniProtKB-UniRule"/>
</dbReference>
<dbReference type="PANTHER" id="PTHR11164">
    <property type="entry name" value="GLUTAMATE CYSTEINE LIGASE"/>
    <property type="match status" value="1"/>
</dbReference>
<comment type="catalytic activity">
    <reaction evidence="10">
        <text>L-cysteine + L-glutamate + ATP = gamma-L-glutamyl-L-cysteine + ADP + phosphate + H(+)</text>
        <dbReference type="Rhea" id="RHEA:13285"/>
        <dbReference type="ChEBI" id="CHEBI:15378"/>
        <dbReference type="ChEBI" id="CHEBI:29985"/>
        <dbReference type="ChEBI" id="CHEBI:30616"/>
        <dbReference type="ChEBI" id="CHEBI:35235"/>
        <dbReference type="ChEBI" id="CHEBI:43474"/>
        <dbReference type="ChEBI" id="CHEBI:58173"/>
        <dbReference type="ChEBI" id="CHEBI:456216"/>
        <dbReference type="EC" id="6.3.2.2"/>
    </reaction>
</comment>
<dbReference type="GO" id="GO:0005524">
    <property type="term" value="F:ATP binding"/>
    <property type="evidence" value="ECO:0007669"/>
    <property type="project" value="UniProtKB-UniRule"/>
</dbReference>
<comment type="caution">
    <text evidence="12">The sequence shown here is derived from an EMBL/GenBank/DDBJ whole genome shotgun (WGS) entry which is preliminary data.</text>
</comment>
<evidence type="ECO:0000256" key="9">
    <source>
        <dbReference type="ARBA" id="ARBA00032122"/>
    </source>
</evidence>
<dbReference type="InterPro" id="IPR014746">
    <property type="entry name" value="Gln_synth/guanido_kin_cat_dom"/>
</dbReference>
<dbReference type="InterPro" id="IPR004308">
    <property type="entry name" value="GCS"/>
</dbReference>
<dbReference type="Gene3D" id="1.10.8.960">
    <property type="match status" value="1"/>
</dbReference>
<keyword evidence="4 10" id="KW-0436">Ligase</keyword>
<name>A0A836CE91_9STRA</name>
<dbReference type="Proteomes" id="UP000664859">
    <property type="component" value="Unassembled WGS sequence"/>
</dbReference>
<feature type="region of interest" description="Disordered" evidence="11">
    <location>
        <begin position="492"/>
        <end position="515"/>
    </location>
</feature>
<dbReference type="Gene3D" id="3.30.590.50">
    <property type="match status" value="2"/>
</dbReference>
<dbReference type="SUPFAM" id="SSF55931">
    <property type="entry name" value="Glutamine synthetase/guanido kinase"/>
    <property type="match status" value="1"/>
</dbReference>
<evidence type="ECO:0000256" key="8">
    <source>
        <dbReference type="ARBA" id="ARBA00030585"/>
    </source>
</evidence>
<evidence type="ECO:0000256" key="2">
    <source>
        <dbReference type="ARBA" id="ARBA00008100"/>
    </source>
</evidence>
<proteinExistence type="inferred from homology"/>
<evidence type="ECO:0000313" key="12">
    <source>
        <dbReference type="EMBL" id="KAG5180746.1"/>
    </source>
</evidence>